<evidence type="ECO:0000256" key="14">
    <source>
        <dbReference type="SAM" id="Phobius"/>
    </source>
</evidence>
<evidence type="ECO:0000256" key="3">
    <source>
        <dbReference type="ARBA" id="ARBA00012438"/>
    </source>
</evidence>
<dbReference type="PROSITE" id="PS50885">
    <property type="entry name" value="HAMP"/>
    <property type="match status" value="1"/>
</dbReference>
<evidence type="ECO:0000313" key="17">
    <source>
        <dbReference type="EMBL" id="MBD7910961.1"/>
    </source>
</evidence>
<dbReference type="SUPFAM" id="SSF47384">
    <property type="entry name" value="Homodimeric domain of signal transducing histidine kinase"/>
    <property type="match status" value="1"/>
</dbReference>
<keyword evidence="18" id="KW-1185">Reference proteome</keyword>
<dbReference type="EMBL" id="JACSRA010000007">
    <property type="protein sequence ID" value="MBD7910961.1"/>
    <property type="molecule type" value="Genomic_DNA"/>
</dbReference>
<keyword evidence="9 17" id="KW-0418">Kinase</keyword>
<dbReference type="InterPro" id="IPR036097">
    <property type="entry name" value="HisK_dim/P_sf"/>
</dbReference>
<dbReference type="SUPFAM" id="SSF55874">
    <property type="entry name" value="ATPase domain of HSP90 chaperone/DNA topoisomerase II/histidine kinase"/>
    <property type="match status" value="1"/>
</dbReference>
<dbReference type="GO" id="GO:0016301">
    <property type="term" value="F:kinase activity"/>
    <property type="evidence" value="ECO:0007669"/>
    <property type="project" value="UniProtKB-KW"/>
</dbReference>
<evidence type="ECO:0000256" key="9">
    <source>
        <dbReference type="ARBA" id="ARBA00022777"/>
    </source>
</evidence>
<evidence type="ECO:0000259" key="15">
    <source>
        <dbReference type="PROSITE" id="PS50109"/>
    </source>
</evidence>
<comment type="subcellular location">
    <subcellularLocation>
        <location evidence="2">Cell membrane</location>
        <topology evidence="2">Multi-pass membrane protein</topology>
    </subcellularLocation>
</comment>
<feature type="domain" description="HAMP" evidence="16">
    <location>
        <begin position="195"/>
        <end position="247"/>
    </location>
</feature>
<evidence type="ECO:0000256" key="2">
    <source>
        <dbReference type="ARBA" id="ARBA00004651"/>
    </source>
</evidence>
<gene>
    <name evidence="17" type="ORF">H9661_06280</name>
</gene>
<evidence type="ECO:0000256" key="5">
    <source>
        <dbReference type="ARBA" id="ARBA00022553"/>
    </source>
</evidence>
<keyword evidence="13 14" id="KW-0472">Membrane</keyword>
<dbReference type="PANTHER" id="PTHR45528:SF1">
    <property type="entry name" value="SENSOR HISTIDINE KINASE CPXA"/>
    <property type="match status" value="1"/>
</dbReference>
<evidence type="ECO:0000256" key="4">
    <source>
        <dbReference type="ARBA" id="ARBA00022475"/>
    </source>
</evidence>
<dbReference type="Gene3D" id="1.10.287.130">
    <property type="match status" value="1"/>
</dbReference>
<dbReference type="Pfam" id="PF02518">
    <property type="entry name" value="HATPase_c"/>
    <property type="match status" value="1"/>
</dbReference>
<sequence length="471" mass="53241">MKRTSLISKLIAAFIGVLSIGLIALGATLNSWFKSYYLELRKTDLDNQGYSVASAASSYFECRENSSLDNLKNVISIVNNSIKGDIYITNTSGNIYVKSNYEDGESDVSKVNVSQKDIELLKEGNVLDYKAEEKIEVYKYSRPIFSDGTFVGILIIDKPAEQIDSVIDKVKQIVWTFIFVTIAGTTVMAGAFTRRFVVNPINEINKIANKFARGEVENRVRVKNIDEIGELARSFNTMAEYLERVDANRRDFISNVSHELRSPITSMKGFIAGILDGIIPKDKENYYLSIVYDEITRLSRLVNDLLDISAIEDGKYSLSMVEVDINVLIKLCVANAESSFIKKRLKCEVSLDDKHKIVYADSDRIMQVITNLLDNAIKYSYDGGNISIRTKEKSTKIYVKIKNEGPILTKEELVRIWDRFYKADKSRTNKESTGLGLPIVRSILAQHGEEVWAKNEKDGVSFIFTLSEYKQ</sequence>
<evidence type="ECO:0000256" key="13">
    <source>
        <dbReference type="ARBA" id="ARBA00023136"/>
    </source>
</evidence>
<comment type="catalytic activity">
    <reaction evidence="1">
        <text>ATP + protein L-histidine = ADP + protein N-phospho-L-histidine.</text>
        <dbReference type="EC" id="2.7.13.3"/>
    </reaction>
</comment>
<dbReference type="InterPro" id="IPR005467">
    <property type="entry name" value="His_kinase_dom"/>
</dbReference>
<dbReference type="EC" id="2.7.13.3" evidence="3"/>
<feature type="domain" description="Histidine kinase" evidence="15">
    <location>
        <begin position="255"/>
        <end position="470"/>
    </location>
</feature>
<dbReference type="Gene3D" id="3.30.565.10">
    <property type="entry name" value="Histidine kinase-like ATPase, C-terminal domain"/>
    <property type="match status" value="1"/>
</dbReference>
<keyword evidence="10" id="KW-0067">ATP-binding</keyword>
<dbReference type="CDD" id="cd00082">
    <property type="entry name" value="HisKA"/>
    <property type="match status" value="1"/>
</dbReference>
<evidence type="ECO:0000256" key="1">
    <source>
        <dbReference type="ARBA" id="ARBA00000085"/>
    </source>
</evidence>
<accession>A0ABR8PS15</accession>
<evidence type="ECO:0000256" key="11">
    <source>
        <dbReference type="ARBA" id="ARBA00022989"/>
    </source>
</evidence>
<feature type="transmembrane region" description="Helical" evidence="14">
    <location>
        <begin position="173"/>
        <end position="192"/>
    </location>
</feature>
<dbReference type="InterPro" id="IPR003660">
    <property type="entry name" value="HAMP_dom"/>
</dbReference>
<dbReference type="InterPro" id="IPR050398">
    <property type="entry name" value="HssS/ArlS-like"/>
</dbReference>
<comment type="caution">
    <text evidence="17">The sequence shown here is derived from an EMBL/GenBank/DDBJ whole genome shotgun (WGS) entry which is preliminary data.</text>
</comment>
<dbReference type="InterPro" id="IPR003661">
    <property type="entry name" value="HisK_dim/P_dom"/>
</dbReference>
<dbReference type="Pfam" id="PF00512">
    <property type="entry name" value="HisKA"/>
    <property type="match status" value="1"/>
</dbReference>
<dbReference type="SMART" id="SM00388">
    <property type="entry name" value="HisKA"/>
    <property type="match status" value="1"/>
</dbReference>
<proteinExistence type="predicted"/>
<keyword evidence="11 14" id="KW-1133">Transmembrane helix</keyword>
<keyword evidence="7 14" id="KW-0812">Transmembrane</keyword>
<evidence type="ECO:0000256" key="12">
    <source>
        <dbReference type="ARBA" id="ARBA00023012"/>
    </source>
</evidence>
<keyword evidence="8" id="KW-0547">Nucleotide-binding</keyword>
<evidence type="ECO:0000313" key="18">
    <source>
        <dbReference type="Proteomes" id="UP000627781"/>
    </source>
</evidence>
<protein>
    <recommendedName>
        <fullName evidence="3">histidine kinase</fullName>
        <ecNumber evidence="3">2.7.13.3</ecNumber>
    </recommendedName>
</protein>
<keyword evidence="12" id="KW-0902">Two-component regulatory system</keyword>
<name>A0ABR8PS15_9CLOT</name>
<dbReference type="PANTHER" id="PTHR45528">
    <property type="entry name" value="SENSOR HISTIDINE KINASE CPXA"/>
    <property type="match status" value="1"/>
</dbReference>
<dbReference type="InterPro" id="IPR003594">
    <property type="entry name" value="HATPase_dom"/>
</dbReference>
<evidence type="ECO:0000256" key="10">
    <source>
        <dbReference type="ARBA" id="ARBA00022840"/>
    </source>
</evidence>
<dbReference type="CDD" id="cd06225">
    <property type="entry name" value="HAMP"/>
    <property type="match status" value="1"/>
</dbReference>
<keyword evidence="4" id="KW-1003">Cell membrane</keyword>
<evidence type="ECO:0000259" key="16">
    <source>
        <dbReference type="PROSITE" id="PS50885"/>
    </source>
</evidence>
<dbReference type="SUPFAM" id="SSF158472">
    <property type="entry name" value="HAMP domain-like"/>
    <property type="match status" value="1"/>
</dbReference>
<evidence type="ECO:0000256" key="6">
    <source>
        <dbReference type="ARBA" id="ARBA00022679"/>
    </source>
</evidence>
<reference evidence="17 18" key="1">
    <citation type="submission" date="2020-08" db="EMBL/GenBank/DDBJ databases">
        <title>A Genomic Blueprint of the Chicken Gut Microbiome.</title>
        <authorList>
            <person name="Gilroy R."/>
            <person name="Ravi A."/>
            <person name="Getino M."/>
            <person name="Pursley I."/>
            <person name="Horton D.L."/>
            <person name="Alikhan N.-F."/>
            <person name="Baker D."/>
            <person name="Gharbi K."/>
            <person name="Hall N."/>
            <person name="Watson M."/>
            <person name="Adriaenssens E.M."/>
            <person name="Foster-Nyarko E."/>
            <person name="Jarju S."/>
            <person name="Secka A."/>
            <person name="Antonio M."/>
            <person name="Oren A."/>
            <person name="Chaudhuri R."/>
            <person name="La Ragione R.M."/>
            <person name="Hildebrand F."/>
            <person name="Pallen M.J."/>
        </authorList>
    </citation>
    <scope>NUCLEOTIDE SEQUENCE [LARGE SCALE GENOMIC DNA]</scope>
    <source>
        <strain evidence="17 18">Sa3CVN1</strain>
    </source>
</reference>
<dbReference type="Gene3D" id="6.10.340.10">
    <property type="match status" value="1"/>
</dbReference>
<evidence type="ECO:0000256" key="7">
    <source>
        <dbReference type="ARBA" id="ARBA00022692"/>
    </source>
</evidence>
<keyword evidence="5" id="KW-0597">Phosphoprotein</keyword>
<dbReference type="PROSITE" id="PS50109">
    <property type="entry name" value="HIS_KIN"/>
    <property type="match status" value="1"/>
</dbReference>
<dbReference type="SMART" id="SM00304">
    <property type="entry name" value="HAMP"/>
    <property type="match status" value="1"/>
</dbReference>
<organism evidence="17 18">
    <name type="scientific">Clostridium cibarium</name>
    <dbReference type="NCBI Taxonomy" id="2762247"/>
    <lineage>
        <taxon>Bacteria</taxon>
        <taxon>Bacillati</taxon>
        <taxon>Bacillota</taxon>
        <taxon>Clostridia</taxon>
        <taxon>Eubacteriales</taxon>
        <taxon>Clostridiaceae</taxon>
        <taxon>Clostridium</taxon>
    </lineage>
</organism>
<keyword evidence="6" id="KW-0808">Transferase</keyword>
<dbReference type="SMART" id="SM00387">
    <property type="entry name" value="HATPase_c"/>
    <property type="match status" value="1"/>
</dbReference>
<dbReference type="InterPro" id="IPR036890">
    <property type="entry name" value="HATPase_C_sf"/>
</dbReference>
<dbReference type="Pfam" id="PF00672">
    <property type="entry name" value="HAMP"/>
    <property type="match status" value="1"/>
</dbReference>
<dbReference type="RefSeq" id="WP_143317545.1">
    <property type="nucleotide sequence ID" value="NZ_JACSRA010000007.1"/>
</dbReference>
<feature type="transmembrane region" description="Helical" evidence="14">
    <location>
        <begin position="6"/>
        <end position="33"/>
    </location>
</feature>
<evidence type="ECO:0000256" key="8">
    <source>
        <dbReference type="ARBA" id="ARBA00022741"/>
    </source>
</evidence>
<dbReference type="Proteomes" id="UP000627781">
    <property type="component" value="Unassembled WGS sequence"/>
</dbReference>